<sequence>MQSGAIKETTFHQHVHVGAHPCLLLTETFDIKVLSNLPKDLNCRLVESLGIKELKERLASEAQYQGLVREVLKQRTPPGVGVLL</sequence>
<keyword evidence="2" id="KW-1185">Reference proteome</keyword>
<comment type="caution">
    <text evidence="1">The sequence shown here is derived from an EMBL/GenBank/DDBJ whole genome shotgun (WGS) entry which is preliminary data.</text>
</comment>
<proteinExistence type="predicted"/>
<gene>
    <name evidence="1" type="ORF">ACFQ2K_09775</name>
</gene>
<protein>
    <submittedName>
        <fullName evidence="1">Uncharacterized protein</fullName>
    </submittedName>
</protein>
<accession>A0ABW2WND1</accession>
<reference evidence="2" key="1">
    <citation type="journal article" date="2019" name="Int. J. Syst. Evol. Microbiol.">
        <title>The Global Catalogue of Microorganisms (GCM) 10K type strain sequencing project: providing services to taxonomists for standard genome sequencing and annotation.</title>
        <authorList>
            <consortium name="The Broad Institute Genomics Platform"/>
            <consortium name="The Broad Institute Genome Sequencing Center for Infectious Disease"/>
            <person name="Wu L."/>
            <person name="Ma J."/>
        </authorList>
    </citation>
    <scope>NUCLEOTIDE SEQUENCE [LARGE SCALE GENOMIC DNA]</scope>
    <source>
        <strain evidence="2">JCM 12607</strain>
    </source>
</reference>
<name>A0ABW2WND1_9ACTN</name>
<dbReference type="EMBL" id="JBHTGL010000008">
    <property type="protein sequence ID" value="MFD0623051.1"/>
    <property type="molecule type" value="Genomic_DNA"/>
</dbReference>
<evidence type="ECO:0000313" key="2">
    <source>
        <dbReference type="Proteomes" id="UP001596915"/>
    </source>
</evidence>
<dbReference type="Proteomes" id="UP001596915">
    <property type="component" value="Unassembled WGS sequence"/>
</dbReference>
<evidence type="ECO:0000313" key="1">
    <source>
        <dbReference type="EMBL" id="MFD0623051.1"/>
    </source>
</evidence>
<organism evidence="1 2">
    <name type="scientific">Streptomyces sanglieri</name>
    <dbReference type="NCBI Taxonomy" id="193460"/>
    <lineage>
        <taxon>Bacteria</taxon>
        <taxon>Bacillati</taxon>
        <taxon>Actinomycetota</taxon>
        <taxon>Actinomycetes</taxon>
        <taxon>Kitasatosporales</taxon>
        <taxon>Streptomycetaceae</taxon>
        <taxon>Streptomyces</taxon>
    </lineage>
</organism>